<proteinExistence type="predicted"/>
<evidence type="ECO:0000313" key="3">
    <source>
        <dbReference type="Proteomes" id="UP001177769"/>
    </source>
</evidence>
<sequence length="174" mass="19239">METKETSGLHGRDEYHTQLVGLPDSNRSSALFWFGFGLAVIPVLPKTKKTAVTWDLWLQRLSARQITLHWIAHPGHEVGFIVGNSMIVFDADSAKAVAALIEAECRFGVQPSMIVQTTRGEHHYFAKSQDLPCNTTSKIVADPQDRIDIKTGRTMVILPPSTGKFLVKFGGQHA</sequence>
<protein>
    <submittedName>
        <fullName evidence="2">Bifunctional DNA primase/polymerase</fullName>
    </submittedName>
</protein>
<dbReference type="AlphaFoldDB" id="A0AA95NEV7"/>
<reference evidence="2" key="1">
    <citation type="submission" date="2023-01" db="EMBL/GenBank/DDBJ databases">
        <title>Whole genome sequence of Paucibacter sp. S2-9 isolated from pond sediment.</title>
        <authorList>
            <person name="Jung J.Y."/>
        </authorList>
    </citation>
    <scope>NUCLEOTIDE SEQUENCE</scope>
    <source>
        <strain evidence="2">S2-9</strain>
    </source>
</reference>
<accession>A0AA95NEV7</accession>
<keyword evidence="3" id="KW-1185">Reference proteome</keyword>
<organism evidence="2 3">
    <name type="scientific">Paucibacter sediminis</name>
    <dbReference type="NCBI Taxonomy" id="3019553"/>
    <lineage>
        <taxon>Bacteria</taxon>
        <taxon>Pseudomonadati</taxon>
        <taxon>Pseudomonadota</taxon>
        <taxon>Betaproteobacteria</taxon>
        <taxon>Burkholderiales</taxon>
        <taxon>Sphaerotilaceae</taxon>
        <taxon>Roseateles</taxon>
    </lineage>
</organism>
<dbReference type="KEGG" id="pais:PFX98_04685"/>
<dbReference type="InterPro" id="IPR015330">
    <property type="entry name" value="DNA_primase/pol_bifunc_N"/>
</dbReference>
<dbReference type="Pfam" id="PF09250">
    <property type="entry name" value="Prim-Pol"/>
    <property type="match status" value="1"/>
</dbReference>
<dbReference type="RefSeq" id="WP_285234012.1">
    <property type="nucleotide sequence ID" value="NZ_CP116346.1"/>
</dbReference>
<gene>
    <name evidence="2" type="ORF">PFX98_04685</name>
</gene>
<evidence type="ECO:0000313" key="2">
    <source>
        <dbReference type="EMBL" id="WIT12909.1"/>
    </source>
</evidence>
<dbReference type="EMBL" id="CP116346">
    <property type="protein sequence ID" value="WIT12909.1"/>
    <property type="molecule type" value="Genomic_DNA"/>
</dbReference>
<dbReference type="SUPFAM" id="SSF56747">
    <property type="entry name" value="Prim-pol domain"/>
    <property type="match status" value="1"/>
</dbReference>
<evidence type="ECO:0000259" key="1">
    <source>
        <dbReference type="Pfam" id="PF09250"/>
    </source>
</evidence>
<feature type="domain" description="DNA primase/polymerase bifunctional N-terminal" evidence="1">
    <location>
        <begin position="37"/>
        <end position="162"/>
    </location>
</feature>
<name>A0AA95NEV7_9BURK</name>
<dbReference type="Proteomes" id="UP001177769">
    <property type="component" value="Chromosome"/>
</dbReference>